<gene>
    <name evidence="1" type="ORF">LCGC14_2535630</name>
</gene>
<sequence>MKKQYITVSIEKDLVRQIKVKFPVTSFNKALKAMLISSDDYEPVDDDKPTTISEVRYFVNGRLRQLLEQIDDRFNKIEENINN</sequence>
<reference evidence="1" key="1">
    <citation type="journal article" date="2015" name="Nature">
        <title>Complex archaea that bridge the gap between prokaryotes and eukaryotes.</title>
        <authorList>
            <person name="Spang A."/>
            <person name="Saw J.H."/>
            <person name="Jorgensen S.L."/>
            <person name="Zaremba-Niedzwiedzka K."/>
            <person name="Martijn J."/>
            <person name="Lind A.E."/>
            <person name="van Eijk R."/>
            <person name="Schleper C."/>
            <person name="Guy L."/>
            <person name="Ettema T.J."/>
        </authorList>
    </citation>
    <scope>NUCLEOTIDE SEQUENCE</scope>
</reference>
<evidence type="ECO:0000313" key="1">
    <source>
        <dbReference type="EMBL" id="KKL12448.1"/>
    </source>
</evidence>
<dbReference type="AlphaFoldDB" id="A0A0F9DKB1"/>
<dbReference type="EMBL" id="LAZR01041252">
    <property type="protein sequence ID" value="KKL12448.1"/>
    <property type="molecule type" value="Genomic_DNA"/>
</dbReference>
<name>A0A0F9DKB1_9ZZZZ</name>
<proteinExistence type="predicted"/>
<organism evidence="1">
    <name type="scientific">marine sediment metagenome</name>
    <dbReference type="NCBI Taxonomy" id="412755"/>
    <lineage>
        <taxon>unclassified sequences</taxon>
        <taxon>metagenomes</taxon>
        <taxon>ecological metagenomes</taxon>
    </lineage>
</organism>
<protein>
    <submittedName>
        <fullName evidence="1">Uncharacterized protein</fullName>
    </submittedName>
</protein>
<comment type="caution">
    <text evidence="1">The sequence shown here is derived from an EMBL/GenBank/DDBJ whole genome shotgun (WGS) entry which is preliminary data.</text>
</comment>
<accession>A0A0F9DKB1</accession>